<name>G3ACI7_9RALS</name>
<dbReference type="CDD" id="cd20900">
    <property type="entry name" value="HopBF1"/>
    <property type="match status" value="1"/>
</dbReference>
<gene>
    <name evidence="2" type="ORF">RALSY_mp30607</name>
</gene>
<reference evidence="2" key="2">
    <citation type="submission" date="2011-04" db="EMBL/GenBank/DDBJ databases">
        <authorList>
            <person name="Genoscope - CEA"/>
        </authorList>
    </citation>
    <scope>NUCLEOTIDE SEQUENCE</scope>
    <source>
        <strain evidence="2">R24</strain>
    </source>
</reference>
<dbReference type="InterPro" id="IPR054555">
    <property type="entry name" value="T3SS_HopBF1-like"/>
</dbReference>
<protein>
    <recommendedName>
        <fullName evidence="1">Type III secretion system effector HopBF1-like domain-containing protein</fullName>
    </recommendedName>
</protein>
<dbReference type="Pfam" id="PF26324">
    <property type="entry name" value="HopBF1_kinase"/>
    <property type="match status" value="1"/>
</dbReference>
<dbReference type="EMBL" id="FR854092">
    <property type="protein sequence ID" value="CCA87280.1"/>
    <property type="molecule type" value="Genomic_DNA"/>
</dbReference>
<proteinExistence type="predicted"/>
<dbReference type="AlphaFoldDB" id="G3ACI7"/>
<reference evidence="2" key="1">
    <citation type="journal article" date="2011" name="PLoS ONE">
        <title>Ralstonia syzygii, the Blood Disease Bacterium and some Asian R. solanacearum strains form a single genomic species despite divergent lifestyles.</title>
        <authorList>
            <person name="Remenant B."/>
            <person name="de Cambiaire J.C."/>
            <person name="Cellier G."/>
            <person name="Jacobs J.M."/>
            <person name="Mangenot S."/>
            <person name="Barbe V."/>
            <person name="Lajus A."/>
            <person name="Vallenet D."/>
            <person name="Medigue C."/>
            <person name="Fegan M."/>
            <person name="Allen C."/>
            <person name="Prior P."/>
        </authorList>
    </citation>
    <scope>NUCLEOTIDE SEQUENCE</scope>
    <source>
        <strain evidence="2">R24</strain>
    </source>
</reference>
<evidence type="ECO:0000313" key="2">
    <source>
        <dbReference type="EMBL" id="CCA87280.1"/>
    </source>
</evidence>
<organism evidence="2">
    <name type="scientific">Ralstonia syzygii R24</name>
    <dbReference type="NCBI Taxonomy" id="907261"/>
    <lineage>
        <taxon>Bacteria</taxon>
        <taxon>Pseudomonadati</taxon>
        <taxon>Pseudomonadota</taxon>
        <taxon>Betaproteobacteria</taxon>
        <taxon>Burkholderiales</taxon>
        <taxon>Burkholderiaceae</taxon>
        <taxon>Ralstonia</taxon>
        <taxon>Ralstonia solanacearum species complex</taxon>
    </lineage>
</organism>
<accession>G3ACI7</accession>
<sequence>MPPLGNKSIPSVSVHLDINVAVERNAETGSTAAPPHVARHAVRGPLSALTPYAQKRRDRPSIATGEGQEVDKEGYMTLTVSLHWRGPGIQSLSKKDVGPLIGKGSQKDVYKLKDDPASCVAVIRPDAIGRFDTPLSHAQREVSALSALHTRGFRTVQIHGLARLGEQVGIKQRYLDGAQNSSDIVASGGITVPEGQYLTHRMVDDCDSTIATLRKTNTVVEDLQFLIEPSGDMHISDPRAIAVGNPEKNVGTVKELRGVALATLLSSDDE</sequence>
<evidence type="ECO:0000259" key="1">
    <source>
        <dbReference type="Pfam" id="PF26324"/>
    </source>
</evidence>
<feature type="domain" description="Type III secretion system effector HopBF1-like" evidence="1">
    <location>
        <begin position="91"/>
        <end position="261"/>
    </location>
</feature>